<name>A0A1U7EUG8_NATPD</name>
<accession>A0A1U7EUG8</accession>
<organism evidence="3 4">
    <name type="scientific">Natronomonas pharaonis (strain ATCC 35678 / DSM 2160 / CIP 103997 / JCM 8858 / NBRC 14720 / NCIMB 2260 / Gabara)</name>
    <name type="common">Halobacterium pharaonis</name>
    <dbReference type="NCBI Taxonomy" id="348780"/>
    <lineage>
        <taxon>Archaea</taxon>
        <taxon>Methanobacteriati</taxon>
        <taxon>Methanobacteriota</taxon>
        <taxon>Stenosarchaea group</taxon>
        <taxon>Halobacteria</taxon>
        <taxon>Halobacteriales</taxon>
        <taxon>Natronomonadaceae</taxon>
        <taxon>Natronomonas</taxon>
    </lineage>
</organism>
<reference evidence="3 4" key="1">
    <citation type="journal article" date="2005" name="Genome Res.">
        <title>Living with two extremes: conclusions from the genome sequence of Natronomonas pharaonis.</title>
        <authorList>
            <person name="Falb M."/>
            <person name="Pfeiffer F."/>
            <person name="Palm P."/>
            <person name="Rodewald K."/>
            <person name="Hickmann V."/>
            <person name="Tittor J."/>
            <person name="Oesterhelt D."/>
        </authorList>
    </citation>
    <scope>NUCLEOTIDE SEQUENCE [LARGE SCALE GENOMIC DNA]</scope>
    <source>
        <strain evidence="4">ATCC 35678 / DSM 2160 / CIP 103997 / JCM 8858 / NBRC 14720 / NCIMB 2260 / Gabara</strain>
    </source>
</reference>
<evidence type="ECO:0000259" key="2">
    <source>
        <dbReference type="PROSITE" id="PS51462"/>
    </source>
</evidence>
<sequence>METEHVVTCFLRHGTEVLFVERSDAVGTYAGRWGGVSGYTEGNPDEAARWEIDEEVGLLSAATLVRRGEPVTVDDDECGRRWMVHPYLFAVEHRDVTPNEEVAAVEWLQPPVIRDRETVPKLWAAYRAVGPAVETVRMDTDRGAAALSLRALEALRDRAAEVDDYAAVAETGRALLAARPSMAVVRNRISRVLSAAGRTPMAVCQAAMDACEAALEAGAEAASRAADSLGERVLTLSRSGTVEAAILEAEPSRVVVAESRPGREGVGTAERLAEAGIDVTVCADAAVTAALSTADIETVVFGADTVLADGSVINKVGSHPAALAAADTDIECLAVCSRDKMSPTTAADIETGPPEAVYDGDADVSVYNPAFERVPASLVDGIVTEEGRLPTAAAAAIAERHADHRDWRP</sequence>
<dbReference type="InterPro" id="IPR000086">
    <property type="entry name" value="NUDIX_hydrolase_dom"/>
</dbReference>
<keyword evidence="4" id="KW-1185">Reference proteome</keyword>
<feature type="domain" description="Nudix hydrolase" evidence="2">
    <location>
        <begin position="2"/>
        <end position="131"/>
    </location>
</feature>
<dbReference type="Pfam" id="PF00293">
    <property type="entry name" value="NUDIX"/>
    <property type="match status" value="1"/>
</dbReference>
<dbReference type="EnsemblBacteria" id="CAI48616">
    <property type="protein sequence ID" value="CAI48616"/>
    <property type="gene ID" value="NP_1050A"/>
</dbReference>
<proteinExistence type="inferred from homology"/>
<dbReference type="OrthoDB" id="27639at2157"/>
<dbReference type="eggNOG" id="arCOG01127">
    <property type="taxonomic scope" value="Archaea"/>
</dbReference>
<dbReference type="SUPFAM" id="SSF55811">
    <property type="entry name" value="Nudix"/>
    <property type="match status" value="1"/>
</dbReference>
<dbReference type="GO" id="GO:0019509">
    <property type="term" value="P:L-methionine salvage from methylthioadenosine"/>
    <property type="evidence" value="ECO:0007669"/>
    <property type="project" value="TreeGrafter"/>
</dbReference>
<dbReference type="Proteomes" id="UP000002698">
    <property type="component" value="Chromosome"/>
</dbReference>
<evidence type="ECO:0000313" key="4">
    <source>
        <dbReference type="Proteomes" id="UP000002698"/>
    </source>
</evidence>
<dbReference type="Pfam" id="PF01008">
    <property type="entry name" value="IF-2B"/>
    <property type="match status" value="1"/>
</dbReference>
<dbReference type="Gene3D" id="3.90.79.10">
    <property type="entry name" value="Nucleoside Triphosphate Pyrophosphohydrolase"/>
    <property type="match status" value="1"/>
</dbReference>
<dbReference type="PROSITE" id="PS51462">
    <property type="entry name" value="NUDIX"/>
    <property type="match status" value="1"/>
</dbReference>
<dbReference type="InterPro" id="IPR015797">
    <property type="entry name" value="NUDIX_hydrolase-like_dom_sf"/>
</dbReference>
<dbReference type="GeneID" id="3703268"/>
<dbReference type="InterPro" id="IPR000649">
    <property type="entry name" value="IF-2B-related"/>
</dbReference>
<dbReference type="STRING" id="348780.NP_1050A"/>
<comment type="similarity">
    <text evidence="1">Belongs to the eIF-2B alpha/beta/delta subunits family.</text>
</comment>
<dbReference type="AlphaFoldDB" id="A0A1U7EUG8"/>
<dbReference type="KEGG" id="nph:NP_1050A"/>
<dbReference type="RefSeq" id="WP_011322251.1">
    <property type="nucleotide sequence ID" value="NC_007426.1"/>
</dbReference>
<keyword evidence="3" id="KW-0378">Hydrolase</keyword>
<dbReference type="Gene3D" id="3.40.50.10470">
    <property type="entry name" value="Translation initiation factor eif-2b, domain 2"/>
    <property type="match status" value="1"/>
</dbReference>
<dbReference type="GO" id="GO:0016787">
    <property type="term" value="F:hydrolase activity"/>
    <property type="evidence" value="ECO:0007669"/>
    <property type="project" value="UniProtKB-KW"/>
</dbReference>
<dbReference type="PANTHER" id="PTHR43475">
    <property type="entry name" value="METHYLTHIORIBOSE-1-PHOSPHATE ISOMERASE"/>
    <property type="match status" value="1"/>
</dbReference>
<protein>
    <submittedName>
        <fullName evidence="3">NUDIX family hydrolase / eIF-2B domain protein</fullName>
    </submittedName>
</protein>
<dbReference type="InterPro" id="IPR037171">
    <property type="entry name" value="NagB/RpiA_transferase-like"/>
</dbReference>
<dbReference type="PANTHER" id="PTHR43475:SF3">
    <property type="entry name" value="TRANSLATION INITIATION FACTOR EIF-2B SUBUNIT FAMILY PROTEIN (AFU_ORTHOLOGUE AFUA_2G14290)"/>
    <property type="match status" value="1"/>
</dbReference>
<dbReference type="InterPro" id="IPR042529">
    <property type="entry name" value="IF_2B-like_C"/>
</dbReference>
<gene>
    <name evidence="3" type="ordered locus">NP_1050A</name>
</gene>
<dbReference type="SUPFAM" id="SSF100950">
    <property type="entry name" value="NagB/RpiA/CoA transferase-like"/>
    <property type="match status" value="1"/>
</dbReference>
<evidence type="ECO:0000256" key="1">
    <source>
        <dbReference type="RuleBase" id="RU003814"/>
    </source>
</evidence>
<dbReference type="EMBL" id="CR936257">
    <property type="protein sequence ID" value="CAI48616.1"/>
    <property type="molecule type" value="Genomic_DNA"/>
</dbReference>
<dbReference type="GO" id="GO:0046523">
    <property type="term" value="F:S-methyl-5-thioribose-1-phosphate isomerase activity"/>
    <property type="evidence" value="ECO:0007669"/>
    <property type="project" value="TreeGrafter"/>
</dbReference>
<dbReference type="HOGENOM" id="CLU_568173_0_0_2"/>
<evidence type="ECO:0000313" key="3">
    <source>
        <dbReference type="EMBL" id="CAI48616.1"/>
    </source>
</evidence>